<keyword evidence="2" id="KW-1185">Reference proteome</keyword>
<comment type="caution">
    <text evidence="1">The sequence shown here is derived from an EMBL/GenBank/DDBJ whole genome shotgun (WGS) entry which is preliminary data.</text>
</comment>
<evidence type="ECO:0000313" key="2">
    <source>
        <dbReference type="Proteomes" id="UP000218807"/>
    </source>
</evidence>
<sequence>MRLMGFPFAVAWWGQSAWLGVLGSSLRTTEGGEGRTLGGERVGRCQRCVGSGEVGAWQGASTHSVIPGLEPGIHAASAVLAAGTGNGRHPIPERMNVECCVWIPGSSPGMTERGVRLRLEPQCRQAVEGCFSL</sequence>
<organism evidence="1 2">
    <name type="scientific">Rhizobium sophoriradicis</name>
    <dbReference type="NCBI Taxonomy" id="1535245"/>
    <lineage>
        <taxon>Bacteria</taxon>
        <taxon>Pseudomonadati</taxon>
        <taxon>Pseudomonadota</taxon>
        <taxon>Alphaproteobacteria</taxon>
        <taxon>Hyphomicrobiales</taxon>
        <taxon>Rhizobiaceae</taxon>
        <taxon>Rhizobium/Agrobacterium group</taxon>
        <taxon>Rhizobium</taxon>
    </lineage>
</organism>
<proteinExistence type="predicted"/>
<protein>
    <submittedName>
        <fullName evidence="1">Uncharacterized protein</fullName>
    </submittedName>
</protein>
<name>A0A2A5KWH7_9HYPH</name>
<dbReference type="EMBL" id="NXDM01000007">
    <property type="protein sequence ID" value="PCK81277.1"/>
    <property type="molecule type" value="Genomic_DNA"/>
</dbReference>
<evidence type="ECO:0000313" key="1">
    <source>
        <dbReference type="EMBL" id="PCK81277.1"/>
    </source>
</evidence>
<accession>A0A2A5KWH7</accession>
<dbReference type="AlphaFoldDB" id="A0A2A5KWH7"/>
<gene>
    <name evidence="1" type="ORF">CPT34_08530</name>
</gene>
<reference evidence="1 2" key="1">
    <citation type="submission" date="2017-09" db="EMBL/GenBank/DDBJ databases">
        <title>Comparative genomics of rhizobia isolated from Phaseolus vulgaris in China.</title>
        <authorList>
            <person name="Tong W."/>
        </authorList>
    </citation>
    <scope>NUCLEOTIDE SEQUENCE [LARGE SCALE GENOMIC DNA]</scope>
    <source>
        <strain evidence="1 2">L101</strain>
    </source>
</reference>
<dbReference type="Proteomes" id="UP000218807">
    <property type="component" value="Unassembled WGS sequence"/>
</dbReference>